<reference evidence="2" key="1">
    <citation type="submission" date="2024-05" db="EMBL/GenBank/DDBJ databases">
        <authorList>
            <person name="Yu L."/>
        </authorList>
    </citation>
    <scope>NUCLEOTIDE SEQUENCE</scope>
    <source>
        <strain evidence="2">G08B096</strain>
    </source>
</reference>
<name>A0AAU7W4W6_9MICO</name>
<dbReference type="InterPro" id="IPR036388">
    <property type="entry name" value="WH-like_DNA-bd_sf"/>
</dbReference>
<protein>
    <submittedName>
        <fullName evidence="2">MarR family transcriptional regulator</fullName>
    </submittedName>
</protein>
<dbReference type="InterPro" id="IPR000835">
    <property type="entry name" value="HTH_MarR-typ"/>
</dbReference>
<dbReference type="EMBL" id="CP158374">
    <property type="protein sequence ID" value="XBX81466.1"/>
    <property type="molecule type" value="Genomic_DNA"/>
</dbReference>
<gene>
    <name evidence="2" type="ORF">ABIQ69_12715</name>
</gene>
<proteinExistence type="predicted"/>
<dbReference type="PANTHER" id="PTHR33164">
    <property type="entry name" value="TRANSCRIPTIONAL REGULATOR, MARR FAMILY"/>
    <property type="match status" value="1"/>
</dbReference>
<dbReference type="InterPro" id="IPR039422">
    <property type="entry name" value="MarR/SlyA-like"/>
</dbReference>
<feature type="domain" description="HTH marR-type" evidence="1">
    <location>
        <begin position="18"/>
        <end position="150"/>
    </location>
</feature>
<evidence type="ECO:0000313" key="2">
    <source>
        <dbReference type="EMBL" id="XBX81466.1"/>
    </source>
</evidence>
<dbReference type="GO" id="GO:0006950">
    <property type="term" value="P:response to stress"/>
    <property type="evidence" value="ECO:0007669"/>
    <property type="project" value="TreeGrafter"/>
</dbReference>
<sequence length="168" mass="18141">MPPSAEPSGLRPDHLEVWASVATLLERLPAALDAQLQRDSGLTHYEHGLLYALGRAPERTLRMSTLAGYASSTLSRLSKAVSRLERKGLVRREPDPGDRRVTLAVLTDEGHEVLLRSTPAHHALVEELVFAPLTAAQVRQLGEISRRLAQAIDPAETWSPATGGSASG</sequence>
<dbReference type="AlphaFoldDB" id="A0AAU7W4W6"/>
<dbReference type="GO" id="GO:0003700">
    <property type="term" value="F:DNA-binding transcription factor activity"/>
    <property type="evidence" value="ECO:0007669"/>
    <property type="project" value="InterPro"/>
</dbReference>
<organism evidence="2">
    <name type="scientific">Agromyces sp. G08B096</name>
    <dbReference type="NCBI Taxonomy" id="3156399"/>
    <lineage>
        <taxon>Bacteria</taxon>
        <taxon>Bacillati</taxon>
        <taxon>Actinomycetota</taxon>
        <taxon>Actinomycetes</taxon>
        <taxon>Micrococcales</taxon>
        <taxon>Microbacteriaceae</taxon>
        <taxon>Agromyces</taxon>
    </lineage>
</organism>
<dbReference type="SUPFAM" id="SSF46785">
    <property type="entry name" value="Winged helix' DNA-binding domain"/>
    <property type="match status" value="1"/>
</dbReference>
<accession>A0AAU7W4W6</accession>
<dbReference type="InterPro" id="IPR036390">
    <property type="entry name" value="WH_DNA-bd_sf"/>
</dbReference>
<dbReference type="Pfam" id="PF12802">
    <property type="entry name" value="MarR_2"/>
    <property type="match status" value="1"/>
</dbReference>
<dbReference type="SMART" id="SM00347">
    <property type="entry name" value="HTH_MARR"/>
    <property type="match status" value="1"/>
</dbReference>
<dbReference type="PANTHER" id="PTHR33164:SF99">
    <property type="entry name" value="MARR FAMILY REGULATORY PROTEIN"/>
    <property type="match status" value="1"/>
</dbReference>
<dbReference type="Gene3D" id="1.10.10.10">
    <property type="entry name" value="Winged helix-like DNA-binding domain superfamily/Winged helix DNA-binding domain"/>
    <property type="match status" value="1"/>
</dbReference>
<dbReference type="RefSeq" id="WP_350347488.1">
    <property type="nucleotide sequence ID" value="NZ_CP158374.1"/>
</dbReference>
<dbReference type="PRINTS" id="PR00598">
    <property type="entry name" value="HTHMARR"/>
</dbReference>
<evidence type="ECO:0000259" key="1">
    <source>
        <dbReference type="PROSITE" id="PS50995"/>
    </source>
</evidence>
<dbReference type="PROSITE" id="PS50995">
    <property type="entry name" value="HTH_MARR_2"/>
    <property type="match status" value="1"/>
</dbReference>